<protein>
    <submittedName>
        <fullName evidence="1">Uncharacterized protein</fullName>
    </submittedName>
</protein>
<sequence length="502" mass="56183">MFEKAIFSFLHFFIIPSSLTMTRARFLVWAFLVLFMISNSSDAIDDIIGVNWGTQAAQVLDPKIVIQMLKDNGIKKIKLFDSDHWTVKHFAGTGIQVMLGIPNNQLSKFQDYDKAKDWVKNNVSKHLYDGGVDIKYVAVGNEPFLKSYNGSYEKTIFPALKNIQKALDEAGHGTKIKATIPQNGDVYTSGSDAPSHGHFRDDIKDSMYKIVKFLKEKNAPFVVNIYPFLSLYENPDFPVDFAFFDGGAKPVRDGSIEYTNMYDANLDTLVWSLKKAGAPNVSIIVGEIGWPTDGNINANAKFARKFYDGFFKKIASNQKGTPLHAAPIEVYLFSLLDENIKSTAPGYFERHWGIFQYDGQPKFSVDFTGKGADKMPLGAKNVPYLQNQWCVFDASKNISSYKISPNMEYACAFGDCTSLIYGGTCNNLDKKGNISYAFNMYFQMQSQDVEACVFEGFAKIVNKNASTSQCLFPIGLESFGTRLILMRAINIISGLLISFTLF</sequence>
<dbReference type="EMBL" id="CM044703">
    <property type="protein sequence ID" value="KAI5672841.1"/>
    <property type="molecule type" value="Genomic_DNA"/>
</dbReference>
<comment type="caution">
    <text evidence="1">The sequence shown here is derived from an EMBL/GenBank/DDBJ whole genome shotgun (WGS) entry which is preliminary data.</text>
</comment>
<name>A0ACC0BJJ3_CATRO</name>
<gene>
    <name evidence="1" type="ORF">M9H77_13205</name>
</gene>
<dbReference type="Proteomes" id="UP001060085">
    <property type="component" value="Linkage Group LG03"/>
</dbReference>
<reference evidence="2" key="1">
    <citation type="journal article" date="2023" name="Nat. Plants">
        <title>Single-cell RNA sequencing provides a high-resolution roadmap for understanding the multicellular compartmentation of specialized metabolism.</title>
        <authorList>
            <person name="Sun S."/>
            <person name="Shen X."/>
            <person name="Li Y."/>
            <person name="Li Y."/>
            <person name="Wang S."/>
            <person name="Li R."/>
            <person name="Zhang H."/>
            <person name="Shen G."/>
            <person name="Guo B."/>
            <person name="Wei J."/>
            <person name="Xu J."/>
            <person name="St-Pierre B."/>
            <person name="Chen S."/>
            <person name="Sun C."/>
        </authorList>
    </citation>
    <scope>NUCLEOTIDE SEQUENCE [LARGE SCALE GENOMIC DNA]</scope>
</reference>
<proteinExistence type="predicted"/>
<accession>A0ACC0BJJ3</accession>
<organism evidence="1 2">
    <name type="scientific">Catharanthus roseus</name>
    <name type="common">Madagascar periwinkle</name>
    <name type="synonym">Vinca rosea</name>
    <dbReference type="NCBI Taxonomy" id="4058"/>
    <lineage>
        <taxon>Eukaryota</taxon>
        <taxon>Viridiplantae</taxon>
        <taxon>Streptophyta</taxon>
        <taxon>Embryophyta</taxon>
        <taxon>Tracheophyta</taxon>
        <taxon>Spermatophyta</taxon>
        <taxon>Magnoliopsida</taxon>
        <taxon>eudicotyledons</taxon>
        <taxon>Gunneridae</taxon>
        <taxon>Pentapetalae</taxon>
        <taxon>asterids</taxon>
        <taxon>lamiids</taxon>
        <taxon>Gentianales</taxon>
        <taxon>Apocynaceae</taxon>
        <taxon>Rauvolfioideae</taxon>
        <taxon>Vinceae</taxon>
        <taxon>Catharanthinae</taxon>
        <taxon>Catharanthus</taxon>
    </lineage>
</organism>
<keyword evidence="2" id="KW-1185">Reference proteome</keyword>
<evidence type="ECO:0000313" key="1">
    <source>
        <dbReference type="EMBL" id="KAI5672841.1"/>
    </source>
</evidence>
<evidence type="ECO:0000313" key="2">
    <source>
        <dbReference type="Proteomes" id="UP001060085"/>
    </source>
</evidence>